<protein>
    <recommendedName>
        <fullName evidence="3">LAGLIDADG homing endonuclease</fullName>
    </recommendedName>
</protein>
<comment type="caution">
    <text evidence="1">The sequence shown here is derived from an EMBL/GenBank/DDBJ whole genome shotgun (WGS) entry which is preliminary data.</text>
</comment>
<name>A0AAV4W257_9ARAC</name>
<accession>A0AAV4W257</accession>
<dbReference type="AlphaFoldDB" id="A0AAV4W257"/>
<gene>
    <name evidence="1" type="ORF">CDAR_165491</name>
</gene>
<evidence type="ECO:0008006" key="3">
    <source>
        <dbReference type="Google" id="ProtNLM"/>
    </source>
</evidence>
<dbReference type="EMBL" id="BPLQ01014040">
    <property type="protein sequence ID" value="GIY76692.1"/>
    <property type="molecule type" value="Genomic_DNA"/>
</dbReference>
<sequence length="135" mass="15952">MLSIVLSFKNSWRARGCDHSFQTLYHTSRYNYGIRKCYSIYIRYGDYYPTEYRRKSIPNCILDTSLWKDVLILKCYLEEDVFLVSIIKTYFTRNGGGKKFCGPLKNIIPEKCAKELNVLLQITQLHDMSELNKEL</sequence>
<organism evidence="1 2">
    <name type="scientific">Caerostris darwini</name>
    <dbReference type="NCBI Taxonomy" id="1538125"/>
    <lineage>
        <taxon>Eukaryota</taxon>
        <taxon>Metazoa</taxon>
        <taxon>Ecdysozoa</taxon>
        <taxon>Arthropoda</taxon>
        <taxon>Chelicerata</taxon>
        <taxon>Arachnida</taxon>
        <taxon>Araneae</taxon>
        <taxon>Araneomorphae</taxon>
        <taxon>Entelegynae</taxon>
        <taxon>Araneoidea</taxon>
        <taxon>Araneidae</taxon>
        <taxon>Caerostris</taxon>
    </lineage>
</organism>
<proteinExistence type="predicted"/>
<dbReference type="Proteomes" id="UP001054837">
    <property type="component" value="Unassembled WGS sequence"/>
</dbReference>
<keyword evidence="2" id="KW-1185">Reference proteome</keyword>
<reference evidence="1 2" key="1">
    <citation type="submission" date="2021-06" db="EMBL/GenBank/DDBJ databases">
        <title>Caerostris darwini draft genome.</title>
        <authorList>
            <person name="Kono N."/>
            <person name="Arakawa K."/>
        </authorList>
    </citation>
    <scope>NUCLEOTIDE SEQUENCE [LARGE SCALE GENOMIC DNA]</scope>
</reference>
<evidence type="ECO:0000313" key="1">
    <source>
        <dbReference type="EMBL" id="GIY76692.1"/>
    </source>
</evidence>
<evidence type="ECO:0000313" key="2">
    <source>
        <dbReference type="Proteomes" id="UP001054837"/>
    </source>
</evidence>